<organism evidence="9 10">
    <name type="scientific">Kaistia nematophila</name>
    <dbReference type="NCBI Taxonomy" id="2994654"/>
    <lineage>
        <taxon>Bacteria</taxon>
        <taxon>Pseudomonadati</taxon>
        <taxon>Pseudomonadota</taxon>
        <taxon>Alphaproteobacteria</taxon>
        <taxon>Hyphomicrobiales</taxon>
        <taxon>Kaistiaceae</taxon>
        <taxon>Kaistia</taxon>
    </lineage>
</organism>
<dbReference type="RefSeq" id="WP_266340089.1">
    <property type="nucleotide sequence ID" value="NZ_JAPKNK010000008.1"/>
</dbReference>
<comment type="similarity">
    <text evidence="7">Belongs to the transferase hexapeptide repeat family. LpxD subfamily.</text>
</comment>
<dbReference type="NCBIfam" id="TIGR01853">
    <property type="entry name" value="lipid_A_lpxD"/>
    <property type="match status" value="1"/>
</dbReference>
<dbReference type="InterPro" id="IPR011004">
    <property type="entry name" value="Trimer_LpxA-like_sf"/>
</dbReference>
<dbReference type="PANTHER" id="PTHR43378:SF2">
    <property type="entry name" value="UDP-3-O-ACYLGLUCOSAMINE N-ACYLTRANSFERASE 1, MITOCHONDRIAL-RELATED"/>
    <property type="match status" value="1"/>
</dbReference>
<dbReference type="NCBIfam" id="NF002060">
    <property type="entry name" value="PRK00892.1"/>
    <property type="match status" value="1"/>
</dbReference>
<dbReference type="GO" id="GO:0009245">
    <property type="term" value="P:lipid A biosynthetic process"/>
    <property type="evidence" value="ECO:0007669"/>
    <property type="project" value="UniProtKB-UniRule"/>
</dbReference>
<dbReference type="Pfam" id="PF00132">
    <property type="entry name" value="Hexapep"/>
    <property type="match status" value="2"/>
</dbReference>
<comment type="catalytic activity">
    <reaction evidence="7">
        <text>a UDP-3-O-[(3R)-3-hydroxyacyl]-alpha-D-glucosamine + a (3R)-hydroxyacyl-[ACP] = a UDP-2-N,3-O-bis[(3R)-3-hydroxyacyl]-alpha-D-glucosamine + holo-[ACP] + H(+)</text>
        <dbReference type="Rhea" id="RHEA:53836"/>
        <dbReference type="Rhea" id="RHEA-COMP:9685"/>
        <dbReference type="Rhea" id="RHEA-COMP:9945"/>
        <dbReference type="ChEBI" id="CHEBI:15378"/>
        <dbReference type="ChEBI" id="CHEBI:64479"/>
        <dbReference type="ChEBI" id="CHEBI:78827"/>
        <dbReference type="ChEBI" id="CHEBI:137740"/>
        <dbReference type="ChEBI" id="CHEBI:137748"/>
        <dbReference type="EC" id="2.3.1.191"/>
    </reaction>
</comment>
<evidence type="ECO:0000313" key="9">
    <source>
        <dbReference type="EMBL" id="MCX5571125.1"/>
    </source>
</evidence>
<comment type="caution">
    <text evidence="9">The sequence shown here is derived from an EMBL/GenBank/DDBJ whole genome shotgun (WGS) entry which is preliminary data.</text>
</comment>
<feature type="active site" description="Proton acceptor" evidence="7">
    <location>
        <position position="256"/>
    </location>
</feature>
<protein>
    <recommendedName>
        <fullName evidence="7">UDP-3-O-acylglucosamine N-acyltransferase</fullName>
        <ecNumber evidence="7">2.3.1.191</ecNumber>
    </recommendedName>
</protein>
<dbReference type="HAMAP" id="MF_00523">
    <property type="entry name" value="LpxD"/>
    <property type="match status" value="1"/>
</dbReference>
<accession>A0A9X3E3Q7</accession>
<dbReference type="PANTHER" id="PTHR43378">
    <property type="entry name" value="UDP-3-O-ACYLGLUCOSAMINE N-ACYLTRANSFERASE"/>
    <property type="match status" value="1"/>
</dbReference>
<sequence>MTDPVFFAPSGPITLDDIVAMTGARIANGVEGGRLIRGVAPLDQARASDLTFIDNPRYVPRLADTQAAACFCSPKHSVAVPAGVAALEVAKPYEAYVAVQVRLYPTALRPALVFGSGVSPAAHVHPTARLEAGVTVEPGAVVGEGAEIGSNTVIGPGAVIGAGVRIGRDSSIAASTTITNALIGNRVVVHPGVRIGQDGFGYLMSGRGHSKVPQIGRVVIQDDVEIGANTTIDRGANRDTVIGEGTKIDNLVQIGHNVSIGRHCVIVSQVGISGSATLGDFVVLGGQVGVNGHVTVGAGAQVAATASVKDDLAAGGRYGGAPARPIKEWYREEVAIRRLAQREVKAGHNKDSQGD</sequence>
<evidence type="ECO:0000256" key="7">
    <source>
        <dbReference type="HAMAP-Rule" id="MF_00523"/>
    </source>
</evidence>
<keyword evidence="1 7" id="KW-0444">Lipid biosynthesis</keyword>
<dbReference type="InterPro" id="IPR018357">
    <property type="entry name" value="Hexapep_transf_CS"/>
</dbReference>
<evidence type="ECO:0000313" key="10">
    <source>
        <dbReference type="Proteomes" id="UP001144805"/>
    </source>
</evidence>
<dbReference type="AlphaFoldDB" id="A0A9X3E3Q7"/>
<name>A0A9X3E3Q7_9HYPH</name>
<reference evidence="9" key="1">
    <citation type="submission" date="2022-11" db="EMBL/GenBank/DDBJ databases">
        <title>Biodiversity and phylogenetic relationships of bacteria.</title>
        <authorList>
            <person name="Machado R.A.R."/>
            <person name="Bhat A."/>
            <person name="Loulou A."/>
            <person name="Kallel S."/>
        </authorList>
    </citation>
    <scope>NUCLEOTIDE SEQUENCE</scope>
    <source>
        <strain evidence="9">K-TC2</strain>
    </source>
</reference>
<evidence type="ECO:0000256" key="4">
    <source>
        <dbReference type="ARBA" id="ARBA00022737"/>
    </source>
</evidence>
<feature type="domain" description="UDP-3-O-[3-hydroxymyristoyl] glucosamine N-acyltransferase non-repeat region" evidence="8">
    <location>
        <begin position="35"/>
        <end position="98"/>
    </location>
</feature>
<keyword evidence="6 7" id="KW-0012">Acyltransferase</keyword>
<proteinExistence type="inferred from homology"/>
<dbReference type="InterPro" id="IPR001451">
    <property type="entry name" value="Hexapep"/>
</dbReference>
<dbReference type="Pfam" id="PF04613">
    <property type="entry name" value="LpxD"/>
    <property type="match status" value="1"/>
</dbReference>
<comment type="pathway">
    <text evidence="7">Bacterial outer membrane biogenesis; LPS lipid A biosynthesis.</text>
</comment>
<dbReference type="Gene3D" id="2.160.10.10">
    <property type="entry name" value="Hexapeptide repeat proteins"/>
    <property type="match status" value="1"/>
</dbReference>
<keyword evidence="10" id="KW-1185">Reference proteome</keyword>
<dbReference type="EC" id="2.3.1.191" evidence="7"/>
<dbReference type="SUPFAM" id="SSF51161">
    <property type="entry name" value="Trimeric LpxA-like enzymes"/>
    <property type="match status" value="1"/>
</dbReference>
<evidence type="ECO:0000259" key="8">
    <source>
        <dbReference type="Pfam" id="PF04613"/>
    </source>
</evidence>
<keyword evidence="2 7" id="KW-0441">Lipid A biosynthesis</keyword>
<evidence type="ECO:0000256" key="1">
    <source>
        <dbReference type="ARBA" id="ARBA00022516"/>
    </source>
</evidence>
<dbReference type="InterPro" id="IPR007691">
    <property type="entry name" value="LpxD"/>
</dbReference>
<keyword evidence="3 7" id="KW-0808">Transferase</keyword>
<dbReference type="GO" id="GO:0016410">
    <property type="term" value="F:N-acyltransferase activity"/>
    <property type="evidence" value="ECO:0007669"/>
    <property type="project" value="InterPro"/>
</dbReference>
<evidence type="ECO:0000256" key="3">
    <source>
        <dbReference type="ARBA" id="ARBA00022679"/>
    </source>
</evidence>
<dbReference type="Gene3D" id="3.40.1390.10">
    <property type="entry name" value="MurE/MurF, N-terminal domain"/>
    <property type="match status" value="1"/>
</dbReference>
<dbReference type="CDD" id="cd03352">
    <property type="entry name" value="LbH_LpxD"/>
    <property type="match status" value="1"/>
</dbReference>
<dbReference type="Proteomes" id="UP001144805">
    <property type="component" value="Unassembled WGS sequence"/>
</dbReference>
<dbReference type="InterPro" id="IPR020573">
    <property type="entry name" value="UDP_GlcNAc_AcTrfase_non-rep"/>
</dbReference>
<dbReference type="GO" id="GO:0016020">
    <property type="term" value="C:membrane"/>
    <property type="evidence" value="ECO:0007669"/>
    <property type="project" value="GOC"/>
</dbReference>
<dbReference type="PROSITE" id="PS00101">
    <property type="entry name" value="HEXAPEP_TRANSFERASES"/>
    <property type="match status" value="2"/>
</dbReference>
<keyword evidence="4 7" id="KW-0677">Repeat</keyword>
<comment type="subunit">
    <text evidence="7">Homotrimer.</text>
</comment>
<keyword evidence="5 7" id="KW-0443">Lipid metabolism</keyword>
<comment type="function">
    <text evidence="7">Catalyzes the N-acylation of UDP-3-O-acylglucosamine using 3-hydroxyacyl-ACP as the acyl donor. Is involved in the biosynthesis of lipid A, a phosphorylated glycolipid that anchors the lipopolysaccharide to the outer membrane of the cell.</text>
</comment>
<dbReference type="GO" id="GO:0103118">
    <property type="term" value="F:UDP-3-O-[(3R)-3-hydroxyacyl]-glucosamine N-acyltransferase activity"/>
    <property type="evidence" value="ECO:0007669"/>
    <property type="project" value="UniProtKB-EC"/>
</dbReference>
<gene>
    <name evidence="7 9" type="primary">lpxD</name>
    <name evidence="9" type="ORF">OSH07_18130</name>
</gene>
<evidence type="ECO:0000256" key="6">
    <source>
        <dbReference type="ARBA" id="ARBA00023315"/>
    </source>
</evidence>
<dbReference type="EMBL" id="JAPKNK010000008">
    <property type="protein sequence ID" value="MCX5571125.1"/>
    <property type="molecule type" value="Genomic_DNA"/>
</dbReference>
<evidence type="ECO:0000256" key="2">
    <source>
        <dbReference type="ARBA" id="ARBA00022556"/>
    </source>
</evidence>
<evidence type="ECO:0000256" key="5">
    <source>
        <dbReference type="ARBA" id="ARBA00023098"/>
    </source>
</evidence>